<feature type="region of interest" description="Disordered" evidence="1">
    <location>
        <begin position="362"/>
        <end position="405"/>
    </location>
</feature>
<dbReference type="EMBL" id="SGPK01000207">
    <property type="protein sequence ID" value="THH06233.1"/>
    <property type="molecule type" value="Genomic_DNA"/>
</dbReference>
<feature type="compositionally biased region" description="Polar residues" evidence="1">
    <location>
        <begin position="175"/>
        <end position="192"/>
    </location>
</feature>
<organism evidence="2 3">
    <name type="scientific">Phellinidium pouzarii</name>
    <dbReference type="NCBI Taxonomy" id="167371"/>
    <lineage>
        <taxon>Eukaryota</taxon>
        <taxon>Fungi</taxon>
        <taxon>Dikarya</taxon>
        <taxon>Basidiomycota</taxon>
        <taxon>Agaricomycotina</taxon>
        <taxon>Agaricomycetes</taxon>
        <taxon>Hymenochaetales</taxon>
        <taxon>Hymenochaetaceae</taxon>
        <taxon>Phellinidium</taxon>
    </lineage>
</organism>
<dbReference type="AlphaFoldDB" id="A0A4V3XCK2"/>
<protein>
    <submittedName>
        <fullName evidence="2">Uncharacterized protein</fullName>
    </submittedName>
</protein>
<keyword evidence="3" id="KW-1185">Reference proteome</keyword>
<sequence length="521" mass="58033">MDRRDPLDNTDWESVYTYSSISTNATADNLPGPGRTLDLFYNFAGRLLERRLNTVAEELGYGPRATAQRIQTRRAILASAKYETALPMTVVKRKNEKIEKDCRKLIKYLNSDVTSTREQALGRLTDLAFDDQYIRELFNALGAAKNIQRWVDYDVPLLNNSRKALVSLTDVEASKNVQSSTPKTEGSSPNLSNLDQSAVGNNIYEHAAAAASVKDTCSEENPTRQSAKRVPDFGITVNVYEHSKPEPFGAMNSRVAKRRMREAFKRAVGVDTLFEQITENCDALEDAIRETFGGQALLRLLAKKGFDDSELFRPMGNNIANPSAVRERTWDDYNALAFVRLRYQILRSLEAREGGRGRLSMRNEFEYPDDSPRKRAKAVSPTSHLLPLVEQKDSPPGPESNLPLASLAQPFQSSSALLPYNFTLSPVDDDQSSHASVDRTEEQASAIDSSDTHATQHQYEPVHDPAALVTLGTPQSIVSEPERPLINSSFAVLDRMLYGGRKVDRYGRIHVQSAEGLGFPT</sequence>
<gene>
    <name evidence="2" type="ORF">EW145_g4225</name>
</gene>
<proteinExistence type="predicted"/>
<reference evidence="2 3" key="1">
    <citation type="submission" date="2019-02" db="EMBL/GenBank/DDBJ databases">
        <title>Genome sequencing of the rare red list fungi Phellinidium pouzarii.</title>
        <authorList>
            <person name="Buettner E."/>
            <person name="Kellner H."/>
        </authorList>
    </citation>
    <scope>NUCLEOTIDE SEQUENCE [LARGE SCALE GENOMIC DNA]</scope>
    <source>
        <strain evidence="2 3">DSM 108285</strain>
    </source>
</reference>
<dbReference type="Proteomes" id="UP000308199">
    <property type="component" value="Unassembled WGS sequence"/>
</dbReference>
<accession>A0A4V3XCK2</accession>
<dbReference type="OrthoDB" id="3066495at2759"/>
<evidence type="ECO:0000313" key="2">
    <source>
        <dbReference type="EMBL" id="THH06233.1"/>
    </source>
</evidence>
<feature type="region of interest" description="Disordered" evidence="1">
    <location>
        <begin position="172"/>
        <end position="192"/>
    </location>
</feature>
<feature type="region of interest" description="Disordered" evidence="1">
    <location>
        <begin position="428"/>
        <end position="455"/>
    </location>
</feature>
<evidence type="ECO:0000313" key="3">
    <source>
        <dbReference type="Proteomes" id="UP000308199"/>
    </source>
</evidence>
<name>A0A4V3XCK2_9AGAM</name>
<feature type="compositionally biased region" description="Basic and acidic residues" evidence="1">
    <location>
        <begin position="362"/>
        <end position="373"/>
    </location>
</feature>
<feature type="compositionally biased region" description="Polar residues" evidence="1">
    <location>
        <begin position="446"/>
        <end position="455"/>
    </location>
</feature>
<evidence type="ECO:0000256" key="1">
    <source>
        <dbReference type="SAM" id="MobiDB-lite"/>
    </source>
</evidence>
<comment type="caution">
    <text evidence="2">The sequence shown here is derived from an EMBL/GenBank/DDBJ whole genome shotgun (WGS) entry which is preliminary data.</text>
</comment>